<evidence type="ECO:0000259" key="2">
    <source>
        <dbReference type="PROSITE" id="PS51084"/>
    </source>
</evidence>
<dbReference type="PIRSF" id="PIRSF000714">
    <property type="entry name" value="HIT"/>
    <property type="match status" value="1"/>
</dbReference>
<sequence>MFELDPCLEQDSVFIIDLPLCQLRMENDQRFPWLLLIPRQQGLVEVTELSAAQQQQLIQESCRVSNALKKLTGCKKINVASLGNVVAQLHWHVVARFESDAAWPGPVWGAGEAQPWNEKERDEFIAALLHQLNLSAP</sequence>
<dbReference type="Pfam" id="PF01230">
    <property type="entry name" value="HIT"/>
    <property type="match status" value="1"/>
</dbReference>
<dbReference type="OrthoDB" id="9799145at2"/>
<protein>
    <submittedName>
        <fullName evidence="3">HIT domain-containing protein</fullName>
    </submittedName>
</protein>
<proteinExistence type="predicted"/>
<dbReference type="InterPro" id="IPR036265">
    <property type="entry name" value="HIT-like_sf"/>
</dbReference>
<dbReference type="GO" id="GO:0003824">
    <property type="term" value="F:catalytic activity"/>
    <property type="evidence" value="ECO:0007669"/>
    <property type="project" value="InterPro"/>
</dbReference>
<comment type="caution">
    <text evidence="1">Lacks conserved residue(s) required for the propagation of feature annotation.</text>
</comment>
<keyword evidence="4" id="KW-1185">Reference proteome</keyword>
<dbReference type="SUPFAM" id="SSF54197">
    <property type="entry name" value="HIT-like"/>
    <property type="match status" value="1"/>
</dbReference>
<dbReference type="InterPro" id="IPR011146">
    <property type="entry name" value="HIT-like"/>
</dbReference>
<feature type="domain" description="HIT" evidence="2">
    <location>
        <begin position="34"/>
        <end position="103"/>
    </location>
</feature>
<organism evidence="3 4">
    <name type="scientific">Corallincola holothuriorum</name>
    <dbReference type="NCBI Taxonomy" id="2282215"/>
    <lineage>
        <taxon>Bacteria</taxon>
        <taxon>Pseudomonadati</taxon>
        <taxon>Pseudomonadota</taxon>
        <taxon>Gammaproteobacteria</taxon>
        <taxon>Alteromonadales</taxon>
        <taxon>Psychromonadaceae</taxon>
        <taxon>Corallincola</taxon>
    </lineage>
</organism>
<evidence type="ECO:0000313" key="4">
    <source>
        <dbReference type="Proteomes" id="UP000252558"/>
    </source>
</evidence>
<evidence type="ECO:0000313" key="3">
    <source>
        <dbReference type="EMBL" id="RCU51941.1"/>
    </source>
</evidence>
<dbReference type="Gene3D" id="3.30.428.10">
    <property type="entry name" value="HIT-like"/>
    <property type="match status" value="1"/>
</dbReference>
<dbReference type="Proteomes" id="UP000252558">
    <property type="component" value="Unassembled WGS sequence"/>
</dbReference>
<dbReference type="EMBL" id="QPID01000002">
    <property type="protein sequence ID" value="RCU51941.1"/>
    <property type="molecule type" value="Genomic_DNA"/>
</dbReference>
<accession>A0A368NRQ9</accession>
<dbReference type="AlphaFoldDB" id="A0A368NRQ9"/>
<dbReference type="InterPro" id="IPR026026">
    <property type="entry name" value="HIT_Hint"/>
</dbReference>
<gene>
    <name evidence="3" type="ORF">DU002_03335</name>
</gene>
<dbReference type="PROSITE" id="PS51084">
    <property type="entry name" value="HIT_2"/>
    <property type="match status" value="1"/>
</dbReference>
<name>A0A368NRQ9_9GAMM</name>
<reference evidence="3 4" key="1">
    <citation type="submission" date="2018-07" db="EMBL/GenBank/DDBJ databases">
        <title>Corallincola holothuriorum sp. nov., a new facultative anaerobe isolated from sea cucumber Apostichopus japonicus.</title>
        <authorList>
            <person name="Xia H."/>
        </authorList>
    </citation>
    <scope>NUCLEOTIDE SEQUENCE [LARGE SCALE GENOMIC DNA]</scope>
    <source>
        <strain evidence="3 4">C4</strain>
    </source>
</reference>
<evidence type="ECO:0000256" key="1">
    <source>
        <dbReference type="PROSITE-ProRule" id="PRU00464"/>
    </source>
</evidence>
<dbReference type="RefSeq" id="WP_114337371.1">
    <property type="nucleotide sequence ID" value="NZ_QPID01000002.1"/>
</dbReference>
<comment type="caution">
    <text evidence="3">The sequence shown here is derived from an EMBL/GenBank/DDBJ whole genome shotgun (WGS) entry which is preliminary data.</text>
</comment>